<feature type="region of interest" description="Disordered" evidence="9">
    <location>
        <begin position="181"/>
        <end position="210"/>
    </location>
</feature>
<dbReference type="PROSITE" id="PS00170">
    <property type="entry name" value="CSA_PPIASE_1"/>
    <property type="match status" value="1"/>
</dbReference>
<reference evidence="11 12" key="1">
    <citation type="submission" date="2015-04" db="EMBL/GenBank/DDBJ databases">
        <title>Complete genome sequence of Schizopora paradoxa KUC8140, a cosmopolitan wood degrader in East Asia.</title>
        <authorList>
            <consortium name="DOE Joint Genome Institute"/>
            <person name="Min B."/>
            <person name="Park H."/>
            <person name="Jang Y."/>
            <person name="Kim J.-J."/>
            <person name="Kim K.H."/>
            <person name="Pangilinan J."/>
            <person name="Lipzen A."/>
            <person name="Riley R."/>
            <person name="Grigoriev I.V."/>
            <person name="Spatafora J.W."/>
            <person name="Choi I.-G."/>
        </authorList>
    </citation>
    <scope>NUCLEOTIDE SEQUENCE [LARGE SCALE GENOMIC DNA]</scope>
    <source>
        <strain evidence="11 12">KUC8140</strain>
    </source>
</reference>
<dbReference type="AlphaFoldDB" id="A0A0H2SPI9"/>
<dbReference type="InterPro" id="IPR029000">
    <property type="entry name" value="Cyclophilin-like_dom_sf"/>
</dbReference>
<dbReference type="FunCoup" id="A0A0H2SPI9">
    <property type="interactions" value="608"/>
</dbReference>
<dbReference type="EMBL" id="KQ085890">
    <property type="protein sequence ID" value="KLO18981.1"/>
    <property type="molecule type" value="Genomic_DNA"/>
</dbReference>
<dbReference type="GO" id="GO:0016018">
    <property type="term" value="F:cyclosporin A binding"/>
    <property type="evidence" value="ECO:0007669"/>
    <property type="project" value="TreeGrafter"/>
</dbReference>
<evidence type="ECO:0000256" key="4">
    <source>
        <dbReference type="ARBA" id="ARBA00022803"/>
    </source>
</evidence>
<dbReference type="InterPro" id="IPR002130">
    <property type="entry name" value="Cyclophilin-type_PPIase_dom"/>
</dbReference>
<organism evidence="11 12">
    <name type="scientific">Schizopora paradoxa</name>
    <dbReference type="NCBI Taxonomy" id="27342"/>
    <lineage>
        <taxon>Eukaryota</taxon>
        <taxon>Fungi</taxon>
        <taxon>Dikarya</taxon>
        <taxon>Basidiomycota</taxon>
        <taxon>Agaricomycotina</taxon>
        <taxon>Agaricomycetes</taxon>
        <taxon>Hymenochaetales</taxon>
        <taxon>Schizoporaceae</taxon>
        <taxon>Schizopora</taxon>
    </lineage>
</organism>
<dbReference type="STRING" id="27342.A0A0H2SPI9"/>
<dbReference type="InterPro" id="IPR019734">
    <property type="entry name" value="TPR_rpt"/>
</dbReference>
<dbReference type="InterPro" id="IPR020892">
    <property type="entry name" value="Cyclophilin-type_PPIase_CS"/>
</dbReference>
<dbReference type="Proteomes" id="UP000053477">
    <property type="component" value="Unassembled WGS sequence"/>
</dbReference>
<dbReference type="SUPFAM" id="SSF48452">
    <property type="entry name" value="TPR-like"/>
    <property type="match status" value="1"/>
</dbReference>
<dbReference type="PANTHER" id="PTHR11071">
    <property type="entry name" value="PEPTIDYL-PROLYL CIS-TRANS ISOMERASE"/>
    <property type="match status" value="1"/>
</dbReference>
<dbReference type="SMART" id="SM00028">
    <property type="entry name" value="TPR"/>
    <property type="match status" value="2"/>
</dbReference>
<keyword evidence="12" id="KW-1185">Reference proteome</keyword>
<dbReference type="FunFam" id="2.40.100.10:FF:000022">
    <property type="entry name" value="Peptidyl-prolyl cis-trans isomerase CYP95"/>
    <property type="match status" value="1"/>
</dbReference>
<dbReference type="GO" id="GO:0042026">
    <property type="term" value="P:protein refolding"/>
    <property type="evidence" value="ECO:0007669"/>
    <property type="project" value="UniProtKB-ARBA"/>
</dbReference>
<dbReference type="CDD" id="cd01926">
    <property type="entry name" value="cyclophilin_ABH_like"/>
    <property type="match status" value="1"/>
</dbReference>
<keyword evidence="3" id="KW-0677">Repeat</keyword>
<accession>A0A0H2SPI9</accession>
<protein>
    <recommendedName>
        <fullName evidence="7">Peptidyl-prolyl cis-trans isomerase D</fullName>
        <ecNumber evidence="2">5.2.1.8</ecNumber>
    </recommendedName>
    <alternativeName>
        <fullName evidence="8">Rotamase D</fullName>
    </alternativeName>
</protein>
<dbReference type="Pfam" id="PF00160">
    <property type="entry name" value="Pro_isomerase"/>
    <property type="match status" value="1"/>
</dbReference>
<feature type="compositionally biased region" description="Acidic residues" evidence="9">
    <location>
        <begin position="200"/>
        <end position="210"/>
    </location>
</feature>
<evidence type="ECO:0000313" key="11">
    <source>
        <dbReference type="EMBL" id="KLO18981.1"/>
    </source>
</evidence>
<proteinExistence type="predicted"/>
<dbReference type="GO" id="GO:0003755">
    <property type="term" value="F:peptidyl-prolyl cis-trans isomerase activity"/>
    <property type="evidence" value="ECO:0007669"/>
    <property type="project" value="UniProtKB-KW"/>
</dbReference>
<evidence type="ECO:0000256" key="5">
    <source>
        <dbReference type="ARBA" id="ARBA00023110"/>
    </source>
</evidence>
<dbReference type="OrthoDB" id="193499at2759"/>
<dbReference type="PROSITE" id="PS50072">
    <property type="entry name" value="CSA_PPIASE_2"/>
    <property type="match status" value="1"/>
</dbReference>
<feature type="compositionally biased region" description="Basic and acidic residues" evidence="9">
    <location>
        <begin position="187"/>
        <end position="196"/>
    </location>
</feature>
<dbReference type="PANTHER" id="PTHR11071:SF561">
    <property type="entry name" value="PEPTIDYL-PROLYL CIS-TRANS ISOMERASE D-RELATED"/>
    <property type="match status" value="1"/>
</dbReference>
<evidence type="ECO:0000256" key="3">
    <source>
        <dbReference type="ARBA" id="ARBA00022737"/>
    </source>
</evidence>
<dbReference type="InterPro" id="IPR011990">
    <property type="entry name" value="TPR-like_helical_dom_sf"/>
</dbReference>
<feature type="domain" description="PPIase cyclophilin-type" evidence="10">
    <location>
        <begin position="15"/>
        <end position="181"/>
    </location>
</feature>
<dbReference type="InParanoid" id="A0A0H2SPI9"/>
<evidence type="ECO:0000256" key="2">
    <source>
        <dbReference type="ARBA" id="ARBA00013194"/>
    </source>
</evidence>
<sequence>MSEAEVAPKKRSITYFDIKEGTEPIGRIVFRLYDDRVPKTADNFRALCTGEKGMGKMGKPLSYKGSKFHRVISKFMIQGGDFTNFNGTGGESIYGEKFEDEAFPDDLKHTKPFLLSMANAGPNTNGSQFFITAAPTPHLDGKHVIFGEVLKGKSLVRRIEHHPTSEGDVPTVDFTIADCGELSEDDPSLKEEETKAGGDPYEDYPDDDDHETQNIDVAVKIAGDLKVLGNTAFKTGHMKTALEKWQKAMRYLDVHPYLPEETPFETKKAFQDLLASLLLNSSLAAIKATGTSNAQRAVEWTTRAYDRLPLSDADKGKALYRRALAKLALGEEDEAETDLVEARKLVPLDENVEKELTKVRFAKKAKLDKEKAKYKKMFA</sequence>
<evidence type="ECO:0000256" key="9">
    <source>
        <dbReference type="SAM" id="MobiDB-lite"/>
    </source>
</evidence>
<dbReference type="FunFam" id="1.25.40.10:FF:000029">
    <property type="entry name" value="peptidyl-prolyl cis-trans isomerase D"/>
    <property type="match status" value="1"/>
</dbReference>
<keyword evidence="5" id="KW-0697">Rotamase</keyword>
<evidence type="ECO:0000256" key="6">
    <source>
        <dbReference type="ARBA" id="ARBA00023235"/>
    </source>
</evidence>
<dbReference type="GO" id="GO:0005737">
    <property type="term" value="C:cytoplasm"/>
    <property type="evidence" value="ECO:0007669"/>
    <property type="project" value="TreeGrafter"/>
</dbReference>
<gene>
    <name evidence="11" type="ORF">SCHPADRAFT_818941</name>
</gene>
<evidence type="ECO:0000256" key="7">
    <source>
        <dbReference type="ARBA" id="ARBA00074451"/>
    </source>
</evidence>
<evidence type="ECO:0000256" key="1">
    <source>
        <dbReference type="ARBA" id="ARBA00000971"/>
    </source>
</evidence>
<dbReference type="SUPFAM" id="SSF50891">
    <property type="entry name" value="Cyclophilin-like"/>
    <property type="match status" value="1"/>
</dbReference>
<dbReference type="Gene3D" id="2.40.100.10">
    <property type="entry name" value="Cyclophilin-like"/>
    <property type="match status" value="1"/>
</dbReference>
<keyword evidence="4" id="KW-0802">TPR repeat</keyword>
<keyword evidence="6" id="KW-0413">Isomerase</keyword>
<name>A0A0H2SPI9_9AGAM</name>
<evidence type="ECO:0000313" key="12">
    <source>
        <dbReference type="Proteomes" id="UP000053477"/>
    </source>
</evidence>
<comment type="catalytic activity">
    <reaction evidence="1">
        <text>[protein]-peptidylproline (omega=180) = [protein]-peptidylproline (omega=0)</text>
        <dbReference type="Rhea" id="RHEA:16237"/>
        <dbReference type="Rhea" id="RHEA-COMP:10747"/>
        <dbReference type="Rhea" id="RHEA-COMP:10748"/>
        <dbReference type="ChEBI" id="CHEBI:83833"/>
        <dbReference type="ChEBI" id="CHEBI:83834"/>
        <dbReference type="EC" id="5.2.1.8"/>
    </reaction>
</comment>
<dbReference type="PRINTS" id="PR00153">
    <property type="entry name" value="CSAPPISMRASE"/>
</dbReference>
<evidence type="ECO:0000256" key="8">
    <source>
        <dbReference type="ARBA" id="ARBA00076602"/>
    </source>
</evidence>
<evidence type="ECO:0000259" key="10">
    <source>
        <dbReference type="PROSITE" id="PS50072"/>
    </source>
</evidence>
<dbReference type="EC" id="5.2.1.8" evidence="2"/>
<dbReference type="Gene3D" id="1.25.40.10">
    <property type="entry name" value="Tetratricopeptide repeat domain"/>
    <property type="match status" value="1"/>
</dbReference>